<dbReference type="RefSeq" id="WP_344974744.1">
    <property type="nucleotide sequence ID" value="NZ_BAABFN010000001.1"/>
</dbReference>
<dbReference type="SUPFAM" id="SSF51735">
    <property type="entry name" value="NAD(P)-binding Rossmann-fold domains"/>
    <property type="match status" value="1"/>
</dbReference>
<evidence type="ECO:0000256" key="2">
    <source>
        <dbReference type="ARBA" id="ARBA00023002"/>
    </source>
</evidence>
<dbReference type="Gene3D" id="3.40.50.720">
    <property type="entry name" value="NAD(P)-binding Rossmann-like Domain"/>
    <property type="match status" value="1"/>
</dbReference>
<evidence type="ECO:0000313" key="5">
    <source>
        <dbReference type="Proteomes" id="UP001501207"/>
    </source>
</evidence>
<name>A0ABP8FFE4_9BACT</name>
<evidence type="ECO:0000256" key="1">
    <source>
        <dbReference type="ARBA" id="ARBA00006484"/>
    </source>
</evidence>
<dbReference type="PRINTS" id="PR00080">
    <property type="entry name" value="SDRFAMILY"/>
</dbReference>
<dbReference type="Pfam" id="PF00106">
    <property type="entry name" value="adh_short"/>
    <property type="match status" value="1"/>
</dbReference>
<dbReference type="Proteomes" id="UP001501207">
    <property type="component" value="Unassembled WGS sequence"/>
</dbReference>
<keyword evidence="5" id="KW-1185">Reference proteome</keyword>
<reference evidence="5" key="1">
    <citation type="journal article" date="2019" name="Int. J. Syst. Evol. Microbiol.">
        <title>The Global Catalogue of Microorganisms (GCM) 10K type strain sequencing project: providing services to taxonomists for standard genome sequencing and annotation.</title>
        <authorList>
            <consortium name="The Broad Institute Genomics Platform"/>
            <consortium name="The Broad Institute Genome Sequencing Center for Infectious Disease"/>
            <person name="Wu L."/>
            <person name="Ma J."/>
        </authorList>
    </citation>
    <scope>NUCLEOTIDE SEQUENCE [LARGE SCALE GENOMIC DNA]</scope>
    <source>
        <strain evidence="5">JCM 17664</strain>
    </source>
</reference>
<dbReference type="InterPro" id="IPR020904">
    <property type="entry name" value="Sc_DH/Rdtase_CS"/>
</dbReference>
<dbReference type="PRINTS" id="PR00081">
    <property type="entry name" value="GDHRDH"/>
</dbReference>
<dbReference type="EMBL" id="BAABFN010000001">
    <property type="protein sequence ID" value="GAA4302430.1"/>
    <property type="molecule type" value="Genomic_DNA"/>
</dbReference>
<accession>A0ABP8FFE4</accession>
<keyword evidence="2" id="KW-0560">Oxidoreductase</keyword>
<comment type="similarity">
    <text evidence="1 3">Belongs to the short-chain dehydrogenases/reductases (SDR) family.</text>
</comment>
<evidence type="ECO:0000313" key="4">
    <source>
        <dbReference type="EMBL" id="GAA4302430.1"/>
    </source>
</evidence>
<dbReference type="InterPro" id="IPR002347">
    <property type="entry name" value="SDR_fam"/>
</dbReference>
<comment type="caution">
    <text evidence="4">The sequence shown here is derived from an EMBL/GenBank/DDBJ whole genome shotgun (WGS) entry which is preliminary data.</text>
</comment>
<proteinExistence type="inferred from homology"/>
<dbReference type="PANTHER" id="PTHR43115:SF4">
    <property type="entry name" value="DEHYDROGENASE_REDUCTASE SDR FAMILY MEMBER 11"/>
    <property type="match status" value="1"/>
</dbReference>
<dbReference type="CDD" id="cd05233">
    <property type="entry name" value="SDR_c"/>
    <property type="match status" value="1"/>
</dbReference>
<dbReference type="PANTHER" id="PTHR43115">
    <property type="entry name" value="DEHYDROGENASE/REDUCTASE SDR FAMILY MEMBER 11"/>
    <property type="match status" value="1"/>
</dbReference>
<sequence>MSRLKDKVVFITGGAAGIGGATAGLLLKDGAKVFSMSRSGSLPDHPAAFSFRGNVANEQEVTAAFRQCIQTFGTVDILINNAGVGIPTPDLAETNLETYEKMTDTNMRGVFLCSREALKIMKPKQKGHVITIVSMAGQRSNPTAPLYCASKFGARGLMSGMADQVLKQGIKVTEINPGPVDSDYWGNRQVPRQKFLKVDDVARVILFVLDQPDYMIVREINFDNMQYLAG</sequence>
<evidence type="ECO:0000256" key="3">
    <source>
        <dbReference type="RuleBase" id="RU000363"/>
    </source>
</evidence>
<dbReference type="PROSITE" id="PS00061">
    <property type="entry name" value="ADH_SHORT"/>
    <property type="match status" value="1"/>
</dbReference>
<protein>
    <submittedName>
        <fullName evidence="4">SDR family NAD(P)-dependent oxidoreductase</fullName>
    </submittedName>
</protein>
<organism evidence="4 5">
    <name type="scientific">Compostibacter hankyongensis</name>
    <dbReference type="NCBI Taxonomy" id="1007089"/>
    <lineage>
        <taxon>Bacteria</taxon>
        <taxon>Pseudomonadati</taxon>
        <taxon>Bacteroidota</taxon>
        <taxon>Chitinophagia</taxon>
        <taxon>Chitinophagales</taxon>
        <taxon>Chitinophagaceae</taxon>
        <taxon>Compostibacter</taxon>
    </lineage>
</organism>
<dbReference type="InterPro" id="IPR036291">
    <property type="entry name" value="NAD(P)-bd_dom_sf"/>
</dbReference>
<gene>
    <name evidence="4" type="ORF">GCM10023143_04790</name>
</gene>